<dbReference type="InParanoid" id="E0VSA2"/>
<evidence type="ECO:0000256" key="10">
    <source>
        <dbReference type="ARBA" id="ARBA00022840"/>
    </source>
</evidence>
<dbReference type="PROSITE" id="PS51194">
    <property type="entry name" value="HELICASE_CTER"/>
    <property type="match status" value="1"/>
</dbReference>
<dbReference type="Gene3D" id="3.40.50.10810">
    <property type="entry name" value="Tandem AAA-ATPase domain"/>
    <property type="match status" value="1"/>
</dbReference>
<evidence type="ECO:0000313" key="22">
    <source>
        <dbReference type="EnsemblMetazoa" id="PHUM414580-PA"/>
    </source>
</evidence>
<dbReference type="Pfam" id="PF00271">
    <property type="entry name" value="Helicase_C"/>
    <property type="match status" value="1"/>
</dbReference>
<keyword evidence="10" id="KW-0067">ATP-binding</keyword>
<dbReference type="GO" id="GO:0051301">
    <property type="term" value="P:cell division"/>
    <property type="evidence" value="ECO:0007669"/>
    <property type="project" value="UniProtKB-KW"/>
</dbReference>
<dbReference type="EMBL" id="DS235748">
    <property type="protein sequence ID" value="EEB16258.1"/>
    <property type="molecule type" value="Genomic_DNA"/>
</dbReference>
<keyword evidence="21" id="KW-0808">Transferase</keyword>
<dbReference type="EMBL" id="AAZO01005092">
    <property type="status" value="NOT_ANNOTATED_CDS"/>
    <property type="molecule type" value="Genomic_DNA"/>
</dbReference>
<evidence type="ECO:0000256" key="11">
    <source>
        <dbReference type="ARBA" id="ARBA00023015"/>
    </source>
</evidence>
<keyword evidence="15" id="KW-0131">Cell cycle</keyword>
<dbReference type="RefSeq" id="XP_002428996.1">
    <property type="nucleotide sequence ID" value="XM_002428951.1"/>
</dbReference>
<evidence type="ECO:0000256" key="12">
    <source>
        <dbReference type="ARBA" id="ARBA00023054"/>
    </source>
</evidence>
<dbReference type="GO" id="GO:0016787">
    <property type="term" value="F:hydrolase activity"/>
    <property type="evidence" value="ECO:0007669"/>
    <property type="project" value="UniProtKB-KW"/>
</dbReference>
<keyword evidence="9 21" id="KW-0347">Helicase</keyword>
<dbReference type="GO" id="GO:0031508">
    <property type="term" value="P:pericentric heterochromatin formation"/>
    <property type="evidence" value="ECO:0007669"/>
    <property type="project" value="TreeGrafter"/>
</dbReference>
<comment type="subcellular location">
    <subcellularLocation>
        <location evidence="1">Nucleus</location>
    </subcellularLocation>
</comment>
<keyword evidence="8" id="KW-0378">Hydrolase</keyword>
<evidence type="ECO:0000313" key="23">
    <source>
        <dbReference type="Proteomes" id="UP000009046"/>
    </source>
</evidence>
<evidence type="ECO:0000256" key="3">
    <source>
        <dbReference type="ARBA" id="ARBA00022473"/>
    </source>
</evidence>
<dbReference type="Proteomes" id="UP000009046">
    <property type="component" value="Unassembled WGS sequence"/>
</dbReference>
<dbReference type="InterPro" id="IPR001650">
    <property type="entry name" value="Helicase_C-like"/>
</dbReference>
<keyword evidence="7" id="KW-0498">Mitosis</keyword>
<keyword evidence="18" id="KW-0812">Transmembrane</keyword>
<keyword evidence="11" id="KW-0805">Transcription regulation</keyword>
<dbReference type="InterPro" id="IPR038718">
    <property type="entry name" value="SNF2-like_sf"/>
</dbReference>
<dbReference type="SUPFAM" id="SSF52540">
    <property type="entry name" value="P-loop containing nucleoside triphosphate hydrolases"/>
    <property type="match status" value="2"/>
</dbReference>
<gene>
    <name evidence="22" type="primary">8234319</name>
    <name evidence="21" type="ORF">Phum_PHUM414580</name>
</gene>
<dbReference type="CTD" id="8234319"/>
<organism>
    <name type="scientific">Pediculus humanus subsp. corporis</name>
    <name type="common">Body louse</name>
    <dbReference type="NCBI Taxonomy" id="121224"/>
    <lineage>
        <taxon>Eukaryota</taxon>
        <taxon>Metazoa</taxon>
        <taxon>Ecdysozoa</taxon>
        <taxon>Arthropoda</taxon>
        <taxon>Hexapoda</taxon>
        <taxon>Insecta</taxon>
        <taxon>Pterygota</taxon>
        <taxon>Neoptera</taxon>
        <taxon>Paraneoptera</taxon>
        <taxon>Psocodea</taxon>
        <taxon>Troctomorpha</taxon>
        <taxon>Phthiraptera</taxon>
        <taxon>Anoplura</taxon>
        <taxon>Pediculidae</taxon>
        <taxon>Pediculus</taxon>
    </lineage>
</organism>
<dbReference type="STRING" id="121224.E0VSA2"/>
<keyword evidence="3" id="KW-0217">Developmental protein</keyword>
<dbReference type="PROSITE" id="PS51192">
    <property type="entry name" value="HELICASE_ATP_BIND_1"/>
    <property type="match status" value="1"/>
</dbReference>
<dbReference type="GO" id="GO:0003682">
    <property type="term" value="F:chromatin binding"/>
    <property type="evidence" value="ECO:0007669"/>
    <property type="project" value="TreeGrafter"/>
</dbReference>
<evidence type="ECO:0000259" key="20">
    <source>
        <dbReference type="PROSITE" id="PS51194"/>
    </source>
</evidence>
<dbReference type="GO" id="GO:0005524">
    <property type="term" value="F:ATP binding"/>
    <property type="evidence" value="ECO:0007669"/>
    <property type="project" value="UniProtKB-KW"/>
</dbReference>
<dbReference type="GO" id="GO:0004386">
    <property type="term" value="F:helicase activity"/>
    <property type="evidence" value="ECO:0007669"/>
    <property type="project" value="UniProtKB-KW"/>
</dbReference>
<keyword evidence="5" id="KW-0132">Cell division</keyword>
<feature type="transmembrane region" description="Helical" evidence="18">
    <location>
        <begin position="784"/>
        <end position="805"/>
    </location>
</feature>
<keyword evidence="23" id="KW-1185">Reference proteome</keyword>
<keyword evidence="14" id="KW-0539">Nucleus</keyword>
<evidence type="ECO:0000259" key="19">
    <source>
        <dbReference type="PROSITE" id="PS51192"/>
    </source>
</evidence>
<evidence type="ECO:0000256" key="4">
    <source>
        <dbReference type="ARBA" id="ARBA00022553"/>
    </source>
</evidence>
<evidence type="ECO:0000256" key="9">
    <source>
        <dbReference type="ARBA" id="ARBA00022806"/>
    </source>
</evidence>
<proteinExistence type="inferred from homology"/>
<evidence type="ECO:0000256" key="17">
    <source>
        <dbReference type="ARBA" id="ARBA00081399"/>
    </source>
</evidence>
<evidence type="ECO:0000256" key="5">
    <source>
        <dbReference type="ARBA" id="ARBA00022618"/>
    </source>
</evidence>
<evidence type="ECO:0000256" key="14">
    <source>
        <dbReference type="ARBA" id="ARBA00023242"/>
    </source>
</evidence>
<evidence type="ECO:0000313" key="21">
    <source>
        <dbReference type="EMBL" id="EEB16258.1"/>
    </source>
</evidence>
<dbReference type="Gene3D" id="3.40.50.300">
    <property type="entry name" value="P-loop containing nucleotide triphosphate hydrolases"/>
    <property type="match status" value="1"/>
</dbReference>
<dbReference type="GO" id="GO:0016740">
    <property type="term" value="F:transferase activity"/>
    <property type="evidence" value="ECO:0007669"/>
    <property type="project" value="UniProtKB-KW"/>
</dbReference>
<dbReference type="FunFam" id="3.40.50.10810:FF:000015">
    <property type="entry name" value="lymphoid-specific helicase isoform X1"/>
    <property type="match status" value="1"/>
</dbReference>
<keyword evidence="12" id="KW-0175">Coiled coil</keyword>
<dbReference type="GO" id="GO:0005634">
    <property type="term" value="C:nucleus"/>
    <property type="evidence" value="ECO:0007669"/>
    <property type="project" value="UniProtKB-SubCell"/>
</dbReference>
<evidence type="ECO:0000256" key="1">
    <source>
        <dbReference type="ARBA" id="ARBA00004123"/>
    </source>
</evidence>
<evidence type="ECO:0000256" key="2">
    <source>
        <dbReference type="ARBA" id="ARBA00007025"/>
    </source>
</evidence>
<dbReference type="InterPro" id="IPR027417">
    <property type="entry name" value="P-loop_NTPase"/>
</dbReference>
<dbReference type="VEuPathDB" id="VectorBase:PHUM414580"/>
<keyword evidence="13" id="KW-0804">Transcription</keyword>
<evidence type="ECO:0000256" key="6">
    <source>
        <dbReference type="ARBA" id="ARBA00022741"/>
    </source>
</evidence>
<keyword evidence="18" id="KW-0472">Membrane</keyword>
<accession>E0VSA2</accession>
<name>E0VSA2_PEDHC</name>
<dbReference type="eggNOG" id="KOG0385">
    <property type="taxonomic scope" value="Eukaryota"/>
</dbReference>
<keyword evidence="6" id="KW-0547">Nucleotide-binding</keyword>
<dbReference type="InterPro" id="IPR049730">
    <property type="entry name" value="SNF2/RAD54-like_C"/>
</dbReference>
<comment type="function">
    <text evidence="16">Plays an essential role in normal development and survival. Involved in regulation of the expansion or survival of lymphoid cells. Required for de novo or maintenance DNA methylation. May control silencing of the imprinted CDKN1C gene through DNA methylation. May play a role in formation and organization of heterochromatin, implying a functional role in the regulation of transcription and mitosis.</text>
</comment>
<dbReference type="GO" id="GO:0044027">
    <property type="term" value="P:negative regulation of gene expression via chromosomal CpG island methylation"/>
    <property type="evidence" value="ECO:0007669"/>
    <property type="project" value="TreeGrafter"/>
</dbReference>
<dbReference type="GO" id="GO:0005721">
    <property type="term" value="C:pericentric heterochromatin"/>
    <property type="evidence" value="ECO:0007669"/>
    <property type="project" value="TreeGrafter"/>
</dbReference>
<protein>
    <recommendedName>
        <fullName evidence="17">Proliferation-associated SNF2-like protein</fullName>
    </recommendedName>
</protein>
<keyword evidence="4" id="KW-0597">Phosphoprotein</keyword>
<dbReference type="HOGENOM" id="CLU_000315_17_3_1"/>
<reference evidence="22" key="3">
    <citation type="submission" date="2021-02" db="UniProtKB">
        <authorList>
            <consortium name="EnsemblMetazoa"/>
        </authorList>
    </citation>
    <scope>IDENTIFICATION</scope>
    <source>
        <strain evidence="22">USDA</strain>
    </source>
</reference>
<dbReference type="SMART" id="SM00487">
    <property type="entry name" value="DEXDc"/>
    <property type="match status" value="1"/>
</dbReference>
<dbReference type="PANTHER" id="PTHR47161">
    <property type="entry name" value="LYMPHOID-SPECIFIC HELICASE"/>
    <property type="match status" value="1"/>
</dbReference>
<dbReference type="InterPro" id="IPR014001">
    <property type="entry name" value="Helicase_ATP-bd"/>
</dbReference>
<dbReference type="FunFam" id="3.40.50.300:FF:000577">
    <property type="entry name" value="lymphoid-specific helicase isoform X1"/>
    <property type="match status" value="1"/>
</dbReference>
<dbReference type="InterPro" id="IPR000330">
    <property type="entry name" value="SNF2_N"/>
</dbReference>
<reference evidence="21" key="2">
    <citation type="submission" date="2007-04" db="EMBL/GenBank/DDBJ databases">
        <title>The genome of the human body louse.</title>
        <authorList>
            <consortium name="The Human Body Louse Genome Consortium"/>
            <person name="Kirkness E."/>
            <person name="Walenz B."/>
            <person name="Hass B."/>
            <person name="Bruggner R."/>
            <person name="Strausberg R."/>
        </authorList>
    </citation>
    <scope>NUCLEOTIDE SEQUENCE</scope>
    <source>
        <strain evidence="21">USDA</strain>
    </source>
</reference>
<evidence type="ECO:0000256" key="15">
    <source>
        <dbReference type="ARBA" id="ARBA00023306"/>
    </source>
</evidence>
<dbReference type="Pfam" id="PF00176">
    <property type="entry name" value="SNF2-rel_dom"/>
    <property type="match status" value="1"/>
</dbReference>
<dbReference type="OrthoDB" id="448448at2759"/>
<feature type="domain" description="Helicase ATP-binding" evidence="19">
    <location>
        <begin position="206"/>
        <end position="376"/>
    </location>
</feature>
<comment type="similarity">
    <text evidence="2">Belongs to the SNF2/RAD54 helicase family.</text>
</comment>
<dbReference type="AlphaFoldDB" id="E0VSA2"/>
<reference evidence="21" key="1">
    <citation type="submission" date="2007-04" db="EMBL/GenBank/DDBJ databases">
        <title>Annotation of Pediculus humanus corporis strain USDA.</title>
        <authorList>
            <person name="Kirkness E."/>
            <person name="Hannick L."/>
            <person name="Hass B."/>
            <person name="Bruggner R."/>
            <person name="Lawson D."/>
            <person name="Bidwell S."/>
            <person name="Joardar V."/>
            <person name="Caler E."/>
            <person name="Walenz B."/>
            <person name="Inman J."/>
            <person name="Schobel S."/>
            <person name="Galinsky K."/>
            <person name="Amedeo P."/>
            <person name="Strausberg R."/>
        </authorList>
    </citation>
    <scope>NUCLEOTIDE SEQUENCE</scope>
    <source>
        <strain evidence="21">USDA</strain>
    </source>
</reference>
<evidence type="ECO:0000256" key="7">
    <source>
        <dbReference type="ARBA" id="ARBA00022776"/>
    </source>
</evidence>
<sequence>MMSDSVNGDFYCDETSSCSNISASLDELPVNSKMIEEEAKLIAENEKIEQDMNFVNDSEGILSETCDFITEEDWLLAREQEIKERRYKQLLHLLNNSQTYSMILKDRLESEMKNNKVKAGRKKSNATNKKTNSLESCKLGDVISQESIDENTVSNETKPQVQIDEEDYFKETRVTRLGYTVSYKQPLLLEGGIMKDYQLKGCEWLKILFTNGVNGILADEMGMGKTIQVIAFICHMIEQDIKGPFLVVAPLSTVSNWMMEFKRFAPKVPTLLYHGNEEERKAMLPDILKTTLVMKKLIHPVVITSYNVPMRDTAVLGKINWYYLIIDEGHRIKNHNSLLSRILRKFNTVGRLLLTGTPLQNNLTELWSLLNFLLPEVFNTLEVFESWFDIKELESNGTKFMSEKFNIDVVSILQEILVPFLLRREKKDVNLKLPPKKEILIYCPMTPSQKKLYQGILDKSIEILIKPKENKNEITTLGKRKCFLQSPYGNKKSKYEEPVESKPTIEKGKAEEERFITNLVLQNPQMNLRKVVNHPFLIQYPLKEGTEELRIDEDLVKESGKMLVLDALLSKLKSRGHKVIIFSFFKVVLDILEDYVLLRDYQYSRLDGDLNIPKRNEEIQKFMDNPEIFVFLITMRSGGLGINLTAADTVIFYDSDWNPTINLQSQDRCHRIGQSKPVMIYRLCVKGTIDEKIIERANAKRRLEKMILQKGKFTLGSKNSKKLNLMDFKELKHLLESINHDITINANGFVLSDEELEALLDRSTVNVENSCENDDNKDVYSTDFHVIICCFVCDFLVIVLNFFYVE</sequence>
<dbReference type="GO" id="GO:0006346">
    <property type="term" value="P:DNA methylation-dependent constitutive heterochromatin formation"/>
    <property type="evidence" value="ECO:0007669"/>
    <property type="project" value="TreeGrafter"/>
</dbReference>
<dbReference type="SMART" id="SM00490">
    <property type="entry name" value="HELICc"/>
    <property type="match status" value="1"/>
</dbReference>
<dbReference type="KEGG" id="phu:Phum_PHUM414580"/>
<dbReference type="OMA" id="WNICRID"/>
<evidence type="ECO:0000256" key="8">
    <source>
        <dbReference type="ARBA" id="ARBA00022801"/>
    </source>
</evidence>
<evidence type="ECO:0000256" key="13">
    <source>
        <dbReference type="ARBA" id="ARBA00023163"/>
    </source>
</evidence>
<evidence type="ECO:0000256" key="16">
    <source>
        <dbReference type="ARBA" id="ARBA00053349"/>
    </source>
</evidence>
<dbReference type="EnsemblMetazoa" id="PHUM414580-RA">
    <property type="protein sequence ID" value="PHUM414580-PA"/>
    <property type="gene ID" value="PHUM414580"/>
</dbReference>
<dbReference type="GeneID" id="8234319"/>
<dbReference type="PANTHER" id="PTHR47161:SF1">
    <property type="entry name" value="LYMPHOID-SPECIFIC HELICASE"/>
    <property type="match status" value="1"/>
</dbReference>
<keyword evidence="18" id="KW-1133">Transmembrane helix</keyword>
<feature type="domain" description="Helicase C-terminal" evidence="20">
    <location>
        <begin position="564"/>
        <end position="729"/>
    </location>
</feature>
<dbReference type="CDD" id="cd18793">
    <property type="entry name" value="SF2_C_SNF"/>
    <property type="match status" value="1"/>
</dbReference>
<evidence type="ECO:0000256" key="18">
    <source>
        <dbReference type="SAM" id="Phobius"/>
    </source>
</evidence>